<organism evidence="1 2">
    <name type="scientific">Kitasatospora kifunensis</name>
    <name type="common">Streptomyces kifunensis</name>
    <dbReference type="NCBI Taxonomy" id="58351"/>
    <lineage>
        <taxon>Bacteria</taxon>
        <taxon>Bacillati</taxon>
        <taxon>Actinomycetota</taxon>
        <taxon>Actinomycetes</taxon>
        <taxon>Kitasatosporales</taxon>
        <taxon>Streptomycetaceae</taxon>
        <taxon>Kitasatospora</taxon>
    </lineage>
</organism>
<dbReference type="EMBL" id="JACHJV010000001">
    <property type="protein sequence ID" value="MBB4926924.1"/>
    <property type="molecule type" value="Genomic_DNA"/>
</dbReference>
<evidence type="ECO:0000313" key="2">
    <source>
        <dbReference type="Proteomes" id="UP000540506"/>
    </source>
</evidence>
<keyword evidence="2" id="KW-1185">Reference proteome</keyword>
<comment type="caution">
    <text evidence="1">The sequence shown here is derived from an EMBL/GenBank/DDBJ whole genome shotgun (WGS) entry which is preliminary data.</text>
</comment>
<protein>
    <recommendedName>
        <fullName evidence="3">HEXXH motif domain-containing protein</fullName>
    </recommendedName>
</protein>
<proteinExistence type="predicted"/>
<accession>A0A7W7VYP8</accession>
<evidence type="ECO:0008006" key="3">
    <source>
        <dbReference type="Google" id="ProtNLM"/>
    </source>
</evidence>
<name>A0A7W7VYP8_KITKI</name>
<dbReference type="AlphaFoldDB" id="A0A7W7VYP8"/>
<dbReference type="NCBIfam" id="TIGR04267">
    <property type="entry name" value="mod_HExxH"/>
    <property type="match status" value="1"/>
</dbReference>
<evidence type="ECO:0000313" key="1">
    <source>
        <dbReference type="EMBL" id="MBB4926924.1"/>
    </source>
</evidence>
<gene>
    <name evidence="1" type="ORF">FHR34_005917</name>
</gene>
<dbReference type="Proteomes" id="UP000540506">
    <property type="component" value="Unassembled WGS sequence"/>
</dbReference>
<reference evidence="1 2" key="1">
    <citation type="submission" date="2020-08" db="EMBL/GenBank/DDBJ databases">
        <title>Sequencing the genomes of 1000 actinobacteria strains.</title>
        <authorList>
            <person name="Klenk H.-P."/>
        </authorList>
    </citation>
    <scope>NUCLEOTIDE SEQUENCE [LARGE SCALE GENOMIC DNA]</scope>
    <source>
        <strain evidence="1 2">DSM 41654</strain>
    </source>
</reference>
<dbReference type="InterPro" id="IPR026337">
    <property type="entry name" value="AKG_HExxH"/>
</dbReference>
<dbReference type="RefSeq" id="WP_184940698.1">
    <property type="nucleotide sequence ID" value="NZ_JACHJV010000001.1"/>
</dbReference>
<sequence length="315" mass="34819">MTDSATAERVLSDIADYRSARSASLNAKLRALPKAYVESIRLYQEPMLQWTLIHHLYRTALQAAKSSNDDIAHQRLASWLPDAARAGTSVEQFPAVVDKAHTIAVRIGADEAPLNVLDPLAIDHGASIEGSSAVAGSIAVLEHIGYGSIVRNATGAVVLMKRIDFGAEANSWTTTALPGTVYLDWYPNPEILAKEVLHESVHLWLNDAIEARRLTFAPEELYYSPWKERKRSSYAMFHSVAAFSHITNYLAKLHGTTADPMVREYCQIRVDQERDRLSSAYEAIQRTLGAVGDQEIADLIRCEYAEALDGSRPQG</sequence>